<keyword evidence="2" id="KW-0472">Membrane</keyword>
<gene>
    <name evidence="3" type="ORF">C884_02081</name>
</gene>
<name>M2WF45_9MICC</name>
<dbReference type="PANTHER" id="PTHR32309">
    <property type="entry name" value="TYROSINE-PROTEIN KINASE"/>
    <property type="match status" value="1"/>
</dbReference>
<keyword evidence="3" id="KW-0808">Transferase</keyword>
<keyword evidence="3" id="KW-0418">Kinase</keyword>
<comment type="caution">
    <text evidence="3">The sequence shown here is derived from an EMBL/GenBank/DDBJ whole genome shotgun (WGS) entry which is preliminary data.</text>
</comment>
<dbReference type="STRING" id="71999.KPaMU14_11755"/>
<proteinExistence type="predicted"/>
<sequence length="208" mass="20748">MAPAVRDISGAELGSALRRGWWKALLGLILGLGLAAAFVVTQAPTYTSVTMALVRPSTDDATSVESLAAEDLAQARAATYESLGNSVVVADEVRRDLGLKTSPEDLLEQVTVVSTPETTGLEITATADSADGAAGLAGAWRDALSDAADADGSGGAGDRVSIEPAGEPTVPATTSGLSDPAVLVVGGAVGLLVGILVAVGTARPARRA</sequence>
<feature type="region of interest" description="Disordered" evidence="1">
    <location>
        <begin position="147"/>
        <end position="174"/>
    </location>
</feature>
<dbReference type="PANTHER" id="PTHR32309:SF13">
    <property type="entry name" value="FERRIC ENTEROBACTIN TRANSPORT PROTEIN FEPE"/>
    <property type="match status" value="1"/>
</dbReference>
<keyword evidence="2" id="KW-0812">Transmembrane</keyword>
<organism evidence="3 4">
    <name type="scientific">Kocuria palustris PEL</name>
    <dbReference type="NCBI Taxonomy" id="1236550"/>
    <lineage>
        <taxon>Bacteria</taxon>
        <taxon>Bacillati</taxon>
        <taxon>Actinomycetota</taxon>
        <taxon>Actinomycetes</taxon>
        <taxon>Micrococcales</taxon>
        <taxon>Micrococcaceae</taxon>
        <taxon>Kocuria</taxon>
    </lineage>
</organism>
<dbReference type="GO" id="GO:0005886">
    <property type="term" value="C:plasma membrane"/>
    <property type="evidence" value="ECO:0007669"/>
    <property type="project" value="TreeGrafter"/>
</dbReference>
<dbReference type="EMBL" id="ANHZ02000005">
    <property type="protein sequence ID" value="EME37167.1"/>
    <property type="molecule type" value="Genomic_DNA"/>
</dbReference>
<keyword evidence="4" id="KW-1185">Reference proteome</keyword>
<feature type="transmembrane region" description="Helical" evidence="2">
    <location>
        <begin position="21"/>
        <end position="41"/>
    </location>
</feature>
<feature type="transmembrane region" description="Helical" evidence="2">
    <location>
        <begin position="181"/>
        <end position="202"/>
    </location>
</feature>
<evidence type="ECO:0000256" key="2">
    <source>
        <dbReference type="SAM" id="Phobius"/>
    </source>
</evidence>
<protein>
    <submittedName>
        <fullName evidence="3">Tyrosine-protein kinase</fullName>
    </submittedName>
</protein>
<accession>M2WF45</accession>
<dbReference type="AlphaFoldDB" id="M2WF45"/>
<dbReference type="Proteomes" id="UP000009877">
    <property type="component" value="Unassembled WGS sequence"/>
</dbReference>
<evidence type="ECO:0000256" key="1">
    <source>
        <dbReference type="SAM" id="MobiDB-lite"/>
    </source>
</evidence>
<evidence type="ECO:0000313" key="4">
    <source>
        <dbReference type="Proteomes" id="UP000009877"/>
    </source>
</evidence>
<reference evidence="3 4" key="1">
    <citation type="journal article" date="2014" name="Genome Announc.">
        <title>Draft Genome Sequence of Kocuria palustris PEL.</title>
        <authorList>
            <person name="Sharma G."/>
            <person name="Khatri I."/>
            <person name="Subramanian S."/>
        </authorList>
    </citation>
    <scope>NUCLEOTIDE SEQUENCE [LARGE SCALE GENOMIC DNA]</scope>
    <source>
        <strain evidence="3 4">PEL</strain>
    </source>
</reference>
<dbReference type="GO" id="GO:0004713">
    <property type="term" value="F:protein tyrosine kinase activity"/>
    <property type="evidence" value="ECO:0007669"/>
    <property type="project" value="TreeGrafter"/>
</dbReference>
<keyword evidence="2" id="KW-1133">Transmembrane helix</keyword>
<evidence type="ECO:0000313" key="3">
    <source>
        <dbReference type="EMBL" id="EME37167.1"/>
    </source>
</evidence>
<dbReference type="InterPro" id="IPR050445">
    <property type="entry name" value="Bact_polysacc_biosynth/exp"/>
</dbReference>